<dbReference type="Proteomes" id="UP001155144">
    <property type="component" value="Unassembled WGS sequence"/>
</dbReference>
<name>A0A9X2V6M3_9BACT</name>
<dbReference type="AlphaFoldDB" id="A0A9X2V6M3"/>
<sequence length="211" mass="23570">MDTASGPPRIYLFICRQYRDRLAAVAQRQSNNADPDFTDEEVLTIYVFGLIKKRSTISEIHQYVEDHFSDWFPDLPAQESYNRRPGRLSAVFAPLVEGALSEIGCTKTSGEMVRIADSMPIMLAKGQRASQATVASDRLASVGYCSSKNTFFHGVKLHLVVERRSEKLPVPERAGLTPGSENDLRGWIASNPSARVADNRRRGSLWRQGLL</sequence>
<proteinExistence type="predicted"/>
<evidence type="ECO:0000313" key="2">
    <source>
        <dbReference type="Proteomes" id="UP001155144"/>
    </source>
</evidence>
<evidence type="ECO:0008006" key="3">
    <source>
        <dbReference type="Google" id="ProtNLM"/>
    </source>
</evidence>
<accession>A0A9X2V6M3</accession>
<reference evidence="1" key="1">
    <citation type="submission" date="2022-08" db="EMBL/GenBank/DDBJ databases">
        <title>Genomic Encyclopedia of Type Strains, Phase V (KMG-V): Genome sequencing to study the core and pangenomes of soil and plant-associated prokaryotes.</title>
        <authorList>
            <person name="Whitman W."/>
        </authorList>
    </citation>
    <scope>NUCLEOTIDE SEQUENCE</scope>
    <source>
        <strain evidence="1">SP3026</strain>
    </source>
</reference>
<comment type="caution">
    <text evidence="1">The sequence shown here is derived from an EMBL/GenBank/DDBJ whole genome shotgun (WGS) entry which is preliminary data.</text>
</comment>
<gene>
    <name evidence="1" type="ORF">GGP45_002289</name>
</gene>
<organism evidence="1 2">
    <name type="scientific">Salinibacter ruber</name>
    <dbReference type="NCBI Taxonomy" id="146919"/>
    <lineage>
        <taxon>Bacteria</taxon>
        <taxon>Pseudomonadati</taxon>
        <taxon>Rhodothermota</taxon>
        <taxon>Rhodothermia</taxon>
        <taxon>Rhodothermales</taxon>
        <taxon>Salinibacteraceae</taxon>
        <taxon>Salinibacter</taxon>
    </lineage>
</organism>
<protein>
    <recommendedName>
        <fullName evidence="3">Transposase</fullName>
    </recommendedName>
</protein>
<evidence type="ECO:0000313" key="1">
    <source>
        <dbReference type="EMBL" id="MCS4121936.1"/>
    </source>
</evidence>
<dbReference type="EMBL" id="JANUBL010000003">
    <property type="protein sequence ID" value="MCS4121936.1"/>
    <property type="molecule type" value="Genomic_DNA"/>
</dbReference>